<keyword evidence="1 2" id="KW-0175">Coiled coil</keyword>
<dbReference type="AlphaFoldDB" id="A0A091CTV7"/>
<feature type="region of interest" description="Disordered" evidence="3">
    <location>
        <begin position="46"/>
        <end position="190"/>
    </location>
</feature>
<feature type="compositionally biased region" description="Polar residues" evidence="3">
    <location>
        <begin position="551"/>
        <end position="570"/>
    </location>
</feature>
<feature type="compositionally biased region" description="Low complexity" evidence="3">
    <location>
        <begin position="117"/>
        <end position="128"/>
    </location>
</feature>
<dbReference type="EMBL" id="KN124379">
    <property type="protein sequence ID" value="KFO21398.1"/>
    <property type="molecule type" value="Genomic_DNA"/>
</dbReference>
<evidence type="ECO:0000256" key="2">
    <source>
        <dbReference type="SAM" id="Coils"/>
    </source>
</evidence>
<keyword evidence="5" id="KW-1185">Reference proteome</keyword>
<dbReference type="STRING" id="885580.ENSFDAP00000013748"/>
<gene>
    <name evidence="4" type="ORF">H920_17192</name>
</gene>
<evidence type="ECO:0000256" key="3">
    <source>
        <dbReference type="SAM" id="MobiDB-lite"/>
    </source>
</evidence>
<feature type="region of interest" description="Disordered" evidence="3">
    <location>
        <begin position="1"/>
        <end position="27"/>
    </location>
</feature>
<dbReference type="Proteomes" id="UP000028990">
    <property type="component" value="Unassembled WGS sequence"/>
</dbReference>
<proteinExistence type="predicted"/>
<feature type="compositionally biased region" description="Basic and acidic residues" evidence="3">
    <location>
        <begin position="169"/>
        <end position="182"/>
    </location>
</feature>
<protein>
    <submittedName>
        <fullName evidence="4">Cell cycle progression protein 1</fullName>
    </submittedName>
</protein>
<reference evidence="4 5" key="1">
    <citation type="submission" date="2013-11" db="EMBL/GenBank/DDBJ databases">
        <title>The Damaraland mole rat (Fukomys damarensis) genome and evolution of African mole rats.</title>
        <authorList>
            <person name="Gladyshev V.N."/>
            <person name="Fang X."/>
        </authorList>
    </citation>
    <scope>NUCLEOTIDE SEQUENCE [LARGE SCALE GENOMIC DNA]</scope>
    <source>
        <tissue evidence="4">Liver</tissue>
    </source>
</reference>
<dbReference type="Gene3D" id="1.20.120.20">
    <property type="entry name" value="Apolipoprotein"/>
    <property type="match status" value="1"/>
</dbReference>
<sequence length="775" mass="86933">MSENSSDSDSSCGWTIISPEGSDPEMLTSVQSADSCKLGLEELLELHPRPGGSSQDDTSLTGEAAGLAVETEEERSPEDNVCFGAASDDSDIVTLEPPKLEEIGSQDTMMAEEMRASGDFSMGSSSSSQYTFCGPETVFSSEHGDDGSSSEEAGDQPSPAFRRRRPRRKVESVSDSEERPPADLDPLLLTEPQRRQPSGCLHKCVLLAMVIAVSMGLGHFYGAIQSERWQQLVPKTPANGASDAGRQGSPLEVKTLKESLGRCRLLTTAEKMALETQTRRLAAHSHHLRASLEQGEQTTGSLQEELRKLREQIRILEGRGAGAELILENQKLKQHLHEAKQKTHRFLNQREILLAETKMLRSELEREQKSAASLRREILHLQAGQRQPGSGSPHEKETAELQERLAELEQRLSFEQQRSDLWERLYIEARDQNGKPDTGKQKAGRGNHRAKSKSKETLLGTVKETFDAMKNSTKEFVRHHKEKIKQAKEAVKENLKRFSDSVKSTFRHFKDTTKTIFEKGNKRFGTAKEADTGKKKTVFSGCSHPQHEAPPQNQNRRSPSMQGAGSQEQQTRWAWSGGTACLYKAGTTSGWQGACRSSREAGHRVPGTARQFFSPCDTVASPALAADFRQVIRRYLVKELDTFHHWEELNEFIDQCIIKGLTSQKTFADFVNDVIAHLKSMEEYRADSGVFEKLDGYICRHFADRVLPLFGPSRPDKKQRMVNIENSRHGKQEQKHLQSQPCKREGKWHKCGRTSRRHMANLEIELGQLPFDSKY</sequence>
<feature type="region of interest" description="Disordered" evidence="3">
    <location>
        <begin position="432"/>
        <end position="454"/>
    </location>
</feature>
<dbReference type="PANTHER" id="PTHR28638:SF2">
    <property type="entry name" value="CELL CYCLE PROGRESSION PROTEIN 1"/>
    <property type="match status" value="1"/>
</dbReference>
<feature type="coiled-coil region" evidence="2">
    <location>
        <begin position="292"/>
        <end position="425"/>
    </location>
</feature>
<organism evidence="4 5">
    <name type="scientific">Fukomys damarensis</name>
    <name type="common">Damaraland mole rat</name>
    <name type="synonym">Cryptomys damarensis</name>
    <dbReference type="NCBI Taxonomy" id="885580"/>
    <lineage>
        <taxon>Eukaryota</taxon>
        <taxon>Metazoa</taxon>
        <taxon>Chordata</taxon>
        <taxon>Craniata</taxon>
        <taxon>Vertebrata</taxon>
        <taxon>Euteleostomi</taxon>
        <taxon>Mammalia</taxon>
        <taxon>Eutheria</taxon>
        <taxon>Euarchontoglires</taxon>
        <taxon>Glires</taxon>
        <taxon>Rodentia</taxon>
        <taxon>Hystricomorpha</taxon>
        <taxon>Bathyergidae</taxon>
        <taxon>Fukomys</taxon>
    </lineage>
</organism>
<evidence type="ECO:0000313" key="4">
    <source>
        <dbReference type="EMBL" id="KFO21398.1"/>
    </source>
</evidence>
<dbReference type="InterPro" id="IPR051990">
    <property type="entry name" value="CCPG1/PBIP1"/>
</dbReference>
<evidence type="ECO:0000256" key="1">
    <source>
        <dbReference type="ARBA" id="ARBA00023054"/>
    </source>
</evidence>
<feature type="compositionally biased region" description="Polar residues" evidence="3">
    <location>
        <begin position="52"/>
        <end position="61"/>
    </location>
</feature>
<dbReference type="PANTHER" id="PTHR28638">
    <property type="entry name" value="CELL CYCLE PROGRESSION PROTEIN 1"/>
    <property type="match status" value="1"/>
</dbReference>
<name>A0A091CTV7_FUKDA</name>
<feature type="region of interest" description="Disordered" evidence="3">
    <location>
        <begin position="527"/>
        <end position="570"/>
    </location>
</feature>
<feature type="compositionally biased region" description="Basic residues" evidence="3">
    <location>
        <begin position="442"/>
        <end position="452"/>
    </location>
</feature>
<accession>A0A091CTV7</accession>
<dbReference type="eggNOG" id="ENOG502QWDZ">
    <property type="taxonomic scope" value="Eukaryota"/>
</dbReference>
<dbReference type="GO" id="GO:0016020">
    <property type="term" value="C:membrane"/>
    <property type="evidence" value="ECO:0007669"/>
    <property type="project" value="TreeGrafter"/>
</dbReference>
<feature type="compositionally biased region" description="Low complexity" evidence="3">
    <location>
        <begin position="1"/>
        <end position="11"/>
    </location>
</feature>
<evidence type="ECO:0000313" key="5">
    <source>
        <dbReference type="Proteomes" id="UP000028990"/>
    </source>
</evidence>